<comment type="caution">
    <text evidence="1">The sequence shown here is derived from an EMBL/GenBank/DDBJ whole genome shotgun (WGS) entry which is preliminary data.</text>
</comment>
<accession>R9GLM9</accession>
<name>R9GLM9_9SPHI</name>
<dbReference type="EMBL" id="AQPN01000145">
    <property type="protein sequence ID" value="EOR92601.1"/>
    <property type="molecule type" value="Genomic_DNA"/>
</dbReference>
<dbReference type="Proteomes" id="UP000014174">
    <property type="component" value="Unassembled WGS sequence"/>
</dbReference>
<reference evidence="1 2" key="1">
    <citation type="journal article" date="2013" name="Genome Announc.">
        <title>Draft Genome Sequence of Arcticibacter svalbardensis Strain MN12-7T, a Member of the Family Sphingobacteriaceae Isolated from an Arctic Soil Sample.</title>
        <authorList>
            <person name="Shivaji S."/>
            <person name="Ara S."/>
            <person name="Prasad S."/>
            <person name="Manasa B.P."/>
            <person name="Begum Z."/>
            <person name="Singh A."/>
            <person name="Kumar Pinnaka A."/>
        </authorList>
    </citation>
    <scope>NUCLEOTIDE SEQUENCE [LARGE SCALE GENOMIC DNA]</scope>
    <source>
        <strain evidence="1 2">MN12-7</strain>
    </source>
</reference>
<evidence type="ECO:0000313" key="1">
    <source>
        <dbReference type="EMBL" id="EOR92601.1"/>
    </source>
</evidence>
<keyword evidence="2" id="KW-1185">Reference proteome</keyword>
<proteinExistence type="predicted"/>
<protein>
    <submittedName>
        <fullName evidence="1">Uncharacterized protein</fullName>
    </submittedName>
</protein>
<dbReference type="STRING" id="1150600.ADIARSV_4113"/>
<organism evidence="1 2">
    <name type="scientific">Arcticibacter svalbardensis MN12-7</name>
    <dbReference type="NCBI Taxonomy" id="1150600"/>
    <lineage>
        <taxon>Bacteria</taxon>
        <taxon>Pseudomonadati</taxon>
        <taxon>Bacteroidota</taxon>
        <taxon>Sphingobacteriia</taxon>
        <taxon>Sphingobacteriales</taxon>
        <taxon>Sphingobacteriaceae</taxon>
        <taxon>Arcticibacter</taxon>
    </lineage>
</organism>
<evidence type="ECO:0000313" key="2">
    <source>
        <dbReference type="Proteomes" id="UP000014174"/>
    </source>
</evidence>
<gene>
    <name evidence="1" type="ORF">ADIARSV_4113</name>
</gene>
<sequence>MGKKYIKSEILLDGSIAIVTGFPAANELNKTESLSVF</sequence>
<dbReference type="AlphaFoldDB" id="R9GLM9"/>